<evidence type="ECO:0000313" key="3">
    <source>
        <dbReference type="Proteomes" id="UP000638353"/>
    </source>
</evidence>
<feature type="signal peptide" evidence="1">
    <location>
        <begin position="1"/>
        <end position="31"/>
    </location>
</feature>
<gene>
    <name evidence="2" type="ORF">GCM10010334_32730</name>
</gene>
<dbReference type="RefSeq" id="WP_189824227.1">
    <property type="nucleotide sequence ID" value="NZ_BMVC01000006.1"/>
</dbReference>
<sequence length="183" mass="18746">MKKRTAQLLTWSALPAGLLLSGALVLGASHAAFNAQTSTDGNRWSTTSAVTLTSDHEGSAVFDAKEIAPGARGSQSVTVTYDGTPAGVVKAFVASPVGADTALARALMLTITPEGGAPVTRSLHDLASSATGFASGVLPWNVTSGAERTYTIDWSLPASAGNEVADHSVGLTFTWEFQQTVAP</sequence>
<feature type="chain" id="PRO_5037344438" evidence="1">
    <location>
        <begin position="32"/>
        <end position="183"/>
    </location>
</feature>
<evidence type="ECO:0000313" key="2">
    <source>
        <dbReference type="EMBL" id="GHC94585.1"/>
    </source>
</evidence>
<comment type="caution">
    <text evidence="2">The sequence shown here is derived from an EMBL/GenBank/DDBJ whole genome shotgun (WGS) entry which is preliminary data.</text>
</comment>
<evidence type="ECO:0000256" key="1">
    <source>
        <dbReference type="SAM" id="SignalP"/>
    </source>
</evidence>
<keyword evidence="1" id="KW-0732">Signal</keyword>
<protein>
    <submittedName>
        <fullName evidence="2">Uncharacterized protein</fullName>
    </submittedName>
</protein>
<reference evidence="2" key="2">
    <citation type="submission" date="2020-09" db="EMBL/GenBank/DDBJ databases">
        <authorList>
            <person name="Sun Q."/>
            <person name="Ohkuma M."/>
        </authorList>
    </citation>
    <scope>NUCLEOTIDE SEQUENCE</scope>
    <source>
        <strain evidence="2">JCM 4637</strain>
    </source>
</reference>
<name>A0A919CA93_9ACTN</name>
<reference evidence="2" key="1">
    <citation type="journal article" date="2014" name="Int. J. Syst. Evol. Microbiol.">
        <title>Complete genome sequence of Corynebacterium casei LMG S-19264T (=DSM 44701T), isolated from a smear-ripened cheese.</title>
        <authorList>
            <consortium name="US DOE Joint Genome Institute (JGI-PGF)"/>
            <person name="Walter F."/>
            <person name="Albersmeier A."/>
            <person name="Kalinowski J."/>
            <person name="Ruckert C."/>
        </authorList>
    </citation>
    <scope>NUCLEOTIDE SEQUENCE</scope>
    <source>
        <strain evidence="2">JCM 4637</strain>
    </source>
</reference>
<accession>A0A919CA93</accession>
<organism evidence="2 3">
    <name type="scientific">Streptomyces finlayi</name>
    <dbReference type="NCBI Taxonomy" id="67296"/>
    <lineage>
        <taxon>Bacteria</taxon>
        <taxon>Bacillati</taxon>
        <taxon>Actinomycetota</taxon>
        <taxon>Actinomycetes</taxon>
        <taxon>Kitasatosporales</taxon>
        <taxon>Streptomycetaceae</taxon>
        <taxon>Streptomyces</taxon>
    </lineage>
</organism>
<dbReference type="AlphaFoldDB" id="A0A919CA93"/>
<dbReference type="Proteomes" id="UP000638353">
    <property type="component" value="Unassembled WGS sequence"/>
</dbReference>
<proteinExistence type="predicted"/>
<dbReference type="EMBL" id="BMVC01000006">
    <property type="protein sequence ID" value="GHC94585.1"/>
    <property type="molecule type" value="Genomic_DNA"/>
</dbReference>